<evidence type="ECO:0000259" key="11">
    <source>
        <dbReference type="Pfam" id="PF01301"/>
    </source>
</evidence>
<feature type="region of interest" description="Disordered" evidence="9">
    <location>
        <begin position="298"/>
        <end position="320"/>
    </location>
</feature>
<dbReference type="Gene3D" id="3.20.20.80">
    <property type="entry name" value="Glycosidases"/>
    <property type="match status" value="1"/>
</dbReference>
<dbReference type="PANTHER" id="PTHR31645:SF41">
    <property type="entry name" value="METAL-NICOTIANAMINE TRANSPORTER YSL14-RELATED"/>
    <property type="match status" value="1"/>
</dbReference>
<feature type="transmembrane region" description="Helical" evidence="10">
    <location>
        <begin position="497"/>
        <end position="517"/>
    </location>
</feature>
<feature type="compositionally biased region" description="Polar residues" evidence="9">
    <location>
        <begin position="304"/>
        <end position="313"/>
    </location>
</feature>
<evidence type="ECO:0000313" key="13">
    <source>
        <dbReference type="EMBL" id="AQK79117.1"/>
    </source>
</evidence>
<feature type="domain" description="Glycoside hydrolase 35 catalytic" evidence="11">
    <location>
        <begin position="599"/>
        <end position="644"/>
    </location>
</feature>
<keyword evidence="5" id="KW-0813">Transport</keyword>
<keyword evidence="7 10" id="KW-1133">Transmembrane helix</keyword>
<dbReference type="PANTHER" id="PTHR31645">
    <property type="entry name" value="OLIGOPEPTIDE TRANSPORTER YGL114W-RELATED"/>
    <property type="match status" value="1"/>
</dbReference>
<evidence type="ECO:0000256" key="1">
    <source>
        <dbReference type="ARBA" id="ARBA00001412"/>
    </source>
</evidence>
<dbReference type="eggNOG" id="KOG2773">
    <property type="taxonomic scope" value="Eukaryota"/>
</dbReference>
<dbReference type="InterPro" id="IPR012617">
    <property type="entry name" value="AATF_C"/>
</dbReference>
<dbReference type="GO" id="GO:0004565">
    <property type="term" value="F:beta-galactosidase activity"/>
    <property type="evidence" value="ECO:0007669"/>
    <property type="project" value="UniProtKB-EC"/>
</dbReference>
<evidence type="ECO:0000256" key="10">
    <source>
        <dbReference type="SAM" id="Phobius"/>
    </source>
</evidence>
<reference evidence="13" key="1">
    <citation type="submission" date="2015-12" db="EMBL/GenBank/DDBJ databases">
        <title>Update maize B73 reference genome by single molecule sequencing technologies.</title>
        <authorList>
            <consortium name="Maize Genome Sequencing Project"/>
            <person name="Ware D."/>
        </authorList>
    </citation>
    <scope>NUCLEOTIDE SEQUENCE</scope>
    <source>
        <tissue evidence="13">Seedling</tissue>
    </source>
</reference>
<dbReference type="InterPro" id="IPR031330">
    <property type="entry name" value="Gly_Hdrlase_35_cat"/>
</dbReference>
<dbReference type="GO" id="GO:0005634">
    <property type="term" value="C:nucleus"/>
    <property type="evidence" value="ECO:0007669"/>
    <property type="project" value="InterPro"/>
</dbReference>
<name>A0A1D6LGV5_MAIZE</name>
<dbReference type="InterPro" id="IPR017853">
    <property type="entry name" value="GH"/>
</dbReference>
<dbReference type="Pfam" id="PF03169">
    <property type="entry name" value="OPT"/>
    <property type="match status" value="1"/>
</dbReference>
<feature type="transmembrane region" description="Helical" evidence="10">
    <location>
        <begin position="524"/>
        <end position="545"/>
    </location>
</feature>
<evidence type="ECO:0000256" key="4">
    <source>
        <dbReference type="ARBA" id="ARBA00012756"/>
    </source>
</evidence>
<evidence type="ECO:0000256" key="5">
    <source>
        <dbReference type="ARBA" id="ARBA00022448"/>
    </source>
</evidence>
<evidence type="ECO:0000256" key="8">
    <source>
        <dbReference type="ARBA" id="ARBA00023136"/>
    </source>
</evidence>
<dbReference type="InParanoid" id="A0A1D6LGV5"/>
<dbReference type="EC" id="3.2.1.23" evidence="4"/>
<comment type="catalytic activity">
    <reaction evidence="1">
        <text>Hydrolysis of terminal non-reducing beta-D-galactose residues in beta-D-galactosides.</text>
        <dbReference type="EC" id="3.2.1.23"/>
    </reaction>
</comment>
<dbReference type="ExpressionAtlas" id="A0A1D6LGV5">
    <property type="expression patterns" value="baseline and differential"/>
</dbReference>
<dbReference type="Pfam" id="PF08164">
    <property type="entry name" value="TRAUB"/>
    <property type="match status" value="1"/>
</dbReference>
<comment type="subcellular location">
    <subcellularLocation>
        <location evidence="2">Membrane</location>
        <topology evidence="2">Multi-pass membrane protein</topology>
    </subcellularLocation>
</comment>
<dbReference type="SUPFAM" id="SSF51445">
    <property type="entry name" value="(Trans)glycosidases"/>
    <property type="match status" value="1"/>
</dbReference>
<feature type="compositionally biased region" description="Low complexity" evidence="9">
    <location>
        <begin position="53"/>
        <end position="64"/>
    </location>
</feature>
<dbReference type="eggNOG" id="KOG0496">
    <property type="taxonomic scope" value="Eukaryota"/>
</dbReference>
<dbReference type="GO" id="GO:0035673">
    <property type="term" value="F:oligopeptide transmembrane transporter activity"/>
    <property type="evidence" value="ECO:0007669"/>
    <property type="project" value="InterPro"/>
</dbReference>
<evidence type="ECO:0000259" key="12">
    <source>
        <dbReference type="Pfam" id="PF08164"/>
    </source>
</evidence>
<dbReference type="GO" id="GO:0016020">
    <property type="term" value="C:membrane"/>
    <property type="evidence" value="ECO:0007669"/>
    <property type="project" value="UniProtKB-SubCell"/>
</dbReference>
<dbReference type="InterPro" id="IPR004813">
    <property type="entry name" value="OPT"/>
</dbReference>
<gene>
    <name evidence="13" type="ORF">ZEAMMB73_Zm00001d035496</name>
</gene>
<feature type="compositionally biased region" description="Basic and acidic residues" evidence="9">
    <location>
        <begin position="67"/>
        <end position="78"/>
    </location>
</feature>
<organism evidence="13">
    <name type="scientific">Zea mays</name>
    <name type="common">Maize</name>
    <dbReference type="NCBI Taxonomy" id="4577"/>
    <lineage>
        <taxon>Eukaryota</taxon>
        <taxon>Viridiplantae</taxon>
        <taxon>Streptophyta</taxon>
        <taxon>Embryophyta</taxon>
        <taxon>Tracheophyta</taxon>
        <taxon>Spermatophyta</taxon>
        <taxon>Magnoliopsida</taxon>
        <taxon>Liliopsida</taxon>
        <taxon>Poales</taxon>
        <taxon>Poaceae</taxon>
        <taxon>PACMAD clade</taxon>
        <taxon>Panicoideae</taxon>
        <taxon>Andropogonodae</taxon>
        <taxon>Andropogoneae</taxon>
        <taxon>Tripsacinae</taxon>
        <taxon>Zea</taxon>
    </lineage>
</organism>
<dbReference type="AlphaFoldDB" id="A0A1D6LGV5"/>
<keyword evidence="6 10" id="KW-0812">Transmembrane</keyword>
<evidence type="ECO:0000256" key="3">
    <source>
        <dbReference type="ARBA" id="ARBA00010276"/>
    </source>
</evidence>
<protein>
    <recommendedName>
        <fullName evidence="4">beta-galactosidase</fullName>
        <ecNumber evidence="4">3.2.1.23</ecNumber>
    </recommendedName>
</protein>
<accession>A0A1D6LGV5</accession>
<dbReference type="STRING" id="4577.A0A1D6LGV5"/>
<comment type="similarity">
    <text evidence="3">Belongs to the YSL (TC 2.A.67.2) family.</text>
</comment>
<dbReference type="EMBL" id="CM000782">
    <property type="protein sequence ID" value="AQK79117.1"/>
    <property type="molecule type" value="Genomic_DNA"/>
</dbReference>
<keyword evidence="8 10" id="KW-0472">Membrane</keyword>
<evidence type="ECO:0000256" key="9">
    <source>
        <dbReference type="SAM" id="MobiDB-lite"/>
    </source>
</evidence>
<dbReference type="Pfam" id="PF01301">
    <property type="entry name" value="Glyco_hydro_35"/>
    <property type="match status" value="1"/>
</dbReference>
<feature type="domain" description="Apoptosis-antagonizing transcription factor C-terminal" evidence="12">
    <location>
        <begin position="283"/>
        <end position="346"/>
    </location>
</feature>
<evidence type="ECO:0000256" key="7">
    <source>
        <dbReference type="ARBA" id="ARBA00022989"/>
    </source>
</evidence>
<evidence type="ECO:0000256" key="2">
    <source>
        <dbReference type="ARBA" id="ARBA00004141"/>
    </source>
</evidence>
<feature type="region of interest" description="Disordered" evidence="9">
    <location>
        <begin position="53"/>
        <end position="83"/>
    </location>
</feature>
<dbReference type="InterPro" id="IPR045035">
    <property type="entry name" value="YSL-like"/>
</dbReference>
<proteinExistence type="inferred from homology"/>
<feature type="transmembrane region" description="Helical" evidence="10">
    <location>
        <begin position="565"/>
        <end position="587"/>
    </location>
</feature>
<evidence type="ECO:0000256" key="6">
    <source>
        <dbReference type="ARBA" id="ARBA00022692"/>
    </source>
</evidence>
<sequence length="780" mass="85682">MVQRLTTASTVLRRVLDNPALQDCQENNGFGDMMDEDVISNISVRLNCPAACTASPSPTGSTGTQARCREADTDRRETVPPQGTLERSLKVQRNAVQENSLNLTKQNGYGGGSSHSTQANGLHPMAGVLHAMATSGQVGHLARWDLRSSCMLCDSQKLALSITCTVTNSAYFLLSIDGFSQRTTLETIMTTEDFLSPNISDQVAGYMRDPSRMINKMYLTNSTVRVFGKDVGEPGTAVENATICTNRRYNADYTTWAYFIAFAITQGHIMEGDPGLIDDFEFYQQLLKEFLESCDRGASDHSATDQVPSSDLSPNKAGGSEGLSGSMLPWYHVHEKITNFMAPEPMFCAYTIFLDSVCSSLDVSGCAHGNKQVKGFMFEKPVDLKVGVNHVVLLSSTMGMKDSGGELAEVKGGIQECLIQGLNTGTLDLQAALEGELKEIYSEKGLGKVQWKPAENDRAATWYKVFSFAVVASVERVWSGCSRVFADKAVPSWREQLTLRAFVVSALLAVMFSVIVMKLNLTTGIIPSLNVSAGLLGFFFVRMWTAAAERMGFLRQPFTRQENTVIQTCVVSAYGITFSGGFGSYLFEMSEKIAKQATTVYHGGTNFGRTGASYVLTGYYDEAPMDEYGMYKEPKFGHLRDLAQRNKVISKSIPLGQHSSEILGHWYEGVNQTQKHQLMLVRYFKPCLYMDAGLASAVTMLRTCTDVAHVLEQFRLAWCGKLVRDARTVVPSRTSASTSSSLGVETELSMHAGGARCDRYYPCLINDNNGDGHDIWSILY</sequence>
<dbReference type="PaxDb" id="4577-GRMZM2G465617_P02"/>